<dbReference type="PANTHER" id="PTHR43014:SF2">
    <property type="entry name" value="MERCURIC REDUCTASE"/>
    <property type="match status" value="1"/>
</dbReference>
<gene>
    <name evidence="7" type="ORF">GCM10023188_41840</name>
</gene>
<comment type="caution">
    <text evidence="7">The sequence shown here is derived from an EMBL/GenBank/DDBJ whole genome shotgun (WGS) entry which is preliminary data.</text>
</comment>
<dbReference type="InterPro" id="IPR016156">
    <property type="entry name" value="FAD/NAD-linked_Rdtase_dimer_sf"/>
</dbReference>
<dbReference type="PRINTS" id="PR00411">
    <property type="entry name" value="PNDRDTASEI"/>
</dbReference>
<keyword evidence="4" id="KW-0274">FAD</keyword>
<comment type="similarity">
    <text evidence="2">Belongs to the class-I pyridine nucleotide-disulfide oxidoreductase family.</text>
</comment>
<accession>A0ABP8M2Z6</accession>
<organism evidence="7 8">
    <name type="scientific">Pontibacter saemangeumensis</name>
    <dbReference type="NCBI Taxonomy" id="1084525"/>
    <lineage>
        <taxon>Bacteria</taxon>
        <taxon>Pseudomonadati</taxon>
        <taxon>Bacteroidota</taxon>
        <taxon>Cytophagia</taxon>
        <taxon>Cytophagales</taxon>
        <taxon>Hymenobacteraceae</taxon>
        <taxon>Pontibacter</taxon>
    </lineage>
</organism>
<keyword evidence="3" id="KW-0285">Flavoprotein</keyword>
<keyword evidence="8" id="KW-1185">Reference proteome</keyword>
<dbReference type="SUPFAM" id="SSF55424">
    <property type="entry name" value="FAD/NAD-linked reductases, dimerisation (C-terminal) domain"/>
    <property type="match status" value="1"/>
</dbReference>
<dbReference type="PIRSF" id="PIRSF000350">
    <property type="entry name" value="Mercury_reductase_MerA"/>
    <property type="match status" value="1"/>
</dbReference>
<feature type="domain" description="FAD/NAD(P)-binding" evidence="6">
    <location>
        <begin position="15"/>
        <end position="333"/>
    </location>
</feature>
<evidence type="ECO:0000256" key="3">
    <source>
        <dbReference type="ARBA" id="ARBA00022630"/>
    </source>
</evidence>
<evidence type="ECO:0000259" key="5">
    <source>
        <dbReference type="Pfam" id="PF02852"/>
    </source>
</evidence>
<dbReference type="EMBL" id="BAABHC010000029">
    <property type="protein sequence ID" value="GAA4442291.1"/>
    <property type="molecule type" value="Genomic_DNA"/>
</dbReference>
<evidence type="ECO:0000259" key="6">
    <source>
        <dbReference type="Pfam" id="PF07992"/>
    </source>
</evidence>
<evidence type="ECO:0000313" key="8">
    <source>
        <dbReference type="Proteomes" id="UP001500552"/>
    </source>
</evidence>
<dbReference type="InterPro" id="IPR004099">
    <property type="entry name" value="Pyr_nucl-diS_OxRdtase_dimer"/>
</dbReference>
<dbReference type="Pfam" id="PF02852">
    <property type="entry name" value="Pyr_redox_dim"/>
    <property type="match status" value="1"/>
</dbReference>
<dbReference type="PRINTS" id="PR00368">
    <property type="entry name" value="FADPNR"/>
</dbReference>
<evidence type="ECO:0000313" key="7">
    <source>
        <dbReference type="EMBL" id="GAA4442291.1"/>
    </source>
</evidence>
<dbReference type="InterPro" id="IPR036188">
    <property type="entry name" value="FAD/NAD-bd_sf"/>
</dbReference>
<reference evidence="8" key="1">
    <citation type="journal article" date="2019" name="Int. J. Syst. Evol. Microbiol.">
        <title>The Global Catalogue of Microorganisms (GCM) 10K type strain sequencing project: providing services to taxonomists for standard genome sequencing and annotation.</title>
        <authorList>
            <consortium name="The Broad Institute Genomics Platform"/>
            <consortium name="The Broad Institute Genome Sequencing Center for Infectious Disease"/>
            <person name="Wu L."/>
            <person name="Ma J."/>
        </authorList>
    </citation>
    <scope>NUCLEOTIDE SEQUENCE [LARGE SCALE GENOMIC DNA]</scope>
    <source>
        <strain evidence="8">JCM 17926</strain>
    </source>
</reference>
<dbReference type="SUPFAM" id="SSF51905">
    <property type="entry name" value="FAD/NAD(P)-binding domain"/>
    <property type="match status" value="1"/>
</dbReference>
<dbReference type="Pfam" id="PF07992">
    <property type="entry name" value="Pyr_redox_2"/>
    <property type="match status" value="1"/>
</dbReference>
<proteinExistence type="inferred from homology"/>
<dbReference type="RefSeq" id="WP_345162012.1">
    <property type="nucleotide sequence ID" value="NZ_BAABHC010000029.1"/>
</dbReference>
<comment type="cofactor">
    <cofactor evidence="1">
        <name>FAD</name>
        <dbReference type="ChEBI" id="CHEBI:57692"/>
    </cofactor>
</comment>
<dbReference type="InterPro" id="IPR001100">
    <property type="entry name" value="Pyr_nuc-diS_OxRdtase"/>
</dbReference>
<name>A0ABP8M2Z6_9BACT</name>
<dbReference type="Gene3D" id="3.30.390.30">
    <property type="match status" value="1"/>
</dbReference>
<dbReference type="InterPro" id="IPR023753">
    <property type="entry name" value="FAD/NAD-binding_dom"/>
</dbReference>
<dbReference type="PANTHER" id="PTHR43014">
    <property type="entry name" value="MERCURIC REDUCTASE"/>
    <property type="match status" value="1"/>
</dbReference>
<feature type="domain" description="Pyridine nucleotide-disulphide oxidoreductase dimerisation" evidence="5">
    <location>
        <begin position="357"/>
        <end position="464"/>
    </location>
</feature>
<evidence type="ECO:0000256" key="4">
    <source>
        <dbReference type="ARBA" id="ARBA00022827"/>
    </source>
</evidence>
<evidence type="ECO:0000256" key="2">
    <source>
        <dbReference type="ARBA" id="ARBA00007532"/>
    </source>
</evidence>
<protein>
    <submittedName>
        <fullName evidence="7">Mercuric reductase</fullName>
    </submittedName>
</protein>
<dbReference type="Proteomes" id="UP001500552">
    <property type="component" value="Unassembled WGS sequence"/>
</dbReference>
<dbReference type="Gene3D" id="3.50.50.60">
    <property type="entry name" value="FAD/NAD(P)-binding domain"/>
    <property type="match status" value="2"/>
</dbReference>
<sequence>MKHNAPMPEQQQHFDAIIIGTGQGGRPLAKDLAAAGWRVAIAEETHIGGSCINYGCTPTKTLLASAQTAHTARRAADYGVHTAAVEVRMHEVKARRDAIVAQFREGAETGLHDDNITLLRGRASFKDRRTVRVTLQAGGKQTVTADKIFINTGTLPLLPPIDGLDKTDFLTYKTIQDLTAVPEHLLVLGGGYIGLEFGQMFRRFGSQVTIIQQGEQLLSREDEDVAGAMKAILEDEGINVLLHAETQHVKQLAPGKLELQVKLKNSDRQTLHGTHLLIATGVKANTAGLGLENAGVETDGKGNIKTSETLQTNIEGIYAMGDVKGGPRFTHISYDDYRILRDSLLHGTHRTTKDRLVPYCVFTDPQVGRVGMTEKQARKQGIACEVAKLPMDRVARGIETGNTKGFYKVLVHPESKLILGAAIIAAEGGEIMAMLQLAMMGKLKYTQLKEATFAHPTYAESLNTVFMALEK</sequence>
<evidence type="ECO:0000256" key="1">
    <source>
        <dbReference type="ARBA" id="ARBA00001974"/>
    </source>
</evidence>